<evidence type="ECO:0000259" key="9">
    <source>
        <dbReference type="Pfam" id="PF13231"/>
    </source>
</evidence>
<evidence type="ECO:0000256" key="4">
    <source>
        <dbReference type="ARBA" id="ARBA00022679"/>
    </source>
</evidence>
<dbReference type="Pfam" id="PF13231">
    <property type="entry name" value="PMT_2"/>
    <property type="match status" value="1"/>
</dbReference>
<evidence type="ECO:0000256" key="1">
    <source>
        <dbReference type="ARBA" id="ARBA00004651"/>
    </source>
</evidence>
<keyword evidence="7 8" id="KW-0472">Membrane</keyword>
<dbReference type="PANTHER" id="PTHR33908:SF3">
    <property type="entry name" value="UNDECAPRENYL PHOSPHATE-ALPHA-4-AMINO-4-DEOXY-L-ARABINOSE ARABINOSYL TRANSFERASE"/>
    <property type="match status" value="1"/>
</dbReference>
<comment type="subcellular location">
    <subcellularLocation>
        <location evidence="1">Cell membrane</location>
        <topology evidence="1">Multi-pass membrane protein</topology>
    </subcellularLocation>
</comment>
<keyword evidence="4" id="KW-0808">Transferase</keyword>
<reference evidence="10 11" key="2">
    <citation type="submission" date="2018-03" db="EMBL/GenBank/DDBJ databases">
        <title>Draft genome of Pseudomonas putida strain KH-21-114.</title>
        <authorList>
            <person name="Yoshizawa S."/>
            <person name="Khan N.H."/>
            <person name="Nishimura M."/>
            <person name="Chiura H.X."/>
            <person name="Ogura Y."/>
            <person name="Hayashi T."/>
            <person name="Kogure K."/>
        </authorList>
    </citation>
    <scope>NUCLEOTIDE SEQUENCE [LARGE SCALE GENOMIC DNA]</scope>
    <source>
        <strain evidence="10 11">KH-21-114</strain>
    </source>
</reference>
<dbReference type="PANTHER" id="PTHR33908">
    <property type="entry name" value="MANNOSYLTRANSFERASE YKCB-RELATED"/>
    <property type="match status" value="1"/>
</dbReference>
<feature type="transmembrane region" description="Helical" evidence="8">
    <location>
        <begin position="206"/>
        <end position="223"/>
    </location>
</feature>
<name>A0A2S3WX20_PSEPU</name>
<reference evidence="10 11" key="1">
    <citation type="submission" date="2016-08" db="EMBL/GenBank/DDBJ databases">
        <authorList>
            <person name="Seilhamer J.J."/>
        </authorList>
    </citation>
    <scope>NUCLEOTIDE SEQUENCE [LARGE SCALE GENOMIC DNA]</scope>
    <source>
        <strain evidence="10 11">KH-21-114</strain>
    </source>
</reference>
<evidence type="ECO:0000313" key="11">
    <source>
        <dbReference type="Proteomes" id="UP000237230"/>
    </source>
</evidence>
<dbReference type="GO" id="GO:0005886">
    <property type="term" value="C:plasma membrane"/>
    <property type="evidence" value="ECO:0007669"/>
    <property type="project" value="UniProtKB-SubCell"/>
</dbReference>
<dbReference type="InterPro" id="IPR050297">
    <property type="entry name" value="LipidA_mod_glycosyltrf_83"/>
</dbReference>
<dbReference type="GO" id="GO:0010041">
    <property type="term" value="P:response to iron(III) ion"/>
    <property type="evidence" value="ECO:0007669"/>
    <property type="project" value="TreeGrafter"/>
</dbReference>
<accession>A0A2S3WX20</accession>
<keyword evidence="2" id="KW-1003">Cell membrane</keyword>
<feature type="transmembrane region" description="Helical" evidence="8">
    <location>
        <begin position="137"/>
        <end position="154"/>
    </location>
</feature>
<evidence type="ECO:0000256" key="7">
    <source>
        <dbReference type="ARBA" id="ARBA00023136"/>
    </source>
</evidence>
<protein>
    <recommendedName>
        <fullName evidence="9">Glycosyltransferase RgtA/B/C/D-like domain-containing protein</fullName>
    </recommendedName>
</protein>
<dbReference type="EMBL" id="MINH01000021">
    <property type="protein sequence ID" value="POG05923.1"/>
    <property type="molecule type" value="Genomic_DNA"/>
</dbReference>
<dbReference type="InterPro" id="IPR038731">
    <property type="entry name" value="RgtA/B/C-like"/>
</dbReference>
<sequence length="500" mass="56175">MNHRASRREPITLALIVASILLLALVVRLHQIELQVVWYDEAFSVWLARMAPAQTVLFTTRDVHPPLYYLLLHVWMNCFGDGVAAVRSFSVVTGVASVCMGMLIARWLDGWRSAVIAGVLLAILPIAVYYSQEARMYSLLGLLMLSALYVILLWGRQQRDRYLLAYALLMIAGLYTHYFAVLCAAAIWLHVLLAKGQNGKSLIRSGRWWICNLAIALAFLPWLPTLIEQASDSGLLAWVAEMTLMTLPTSVWQAFALGLQVPGAKLAAVLFCLLLITAGAFLGYLDQVPHRPRSLLVIYCFIPILVLGLISCVKPMFVARYLLFAFLGLPILLAIALTGMRQNWRVPLLVLCMVLEVTGLANLYSRQFNLRGGSEWVDNRLDYVMAQVGAHWQQGDALLADDRNWSLTIDYYNKTGAAPLVYKADYVDPATALYPRVAQRVVYDPRTLEHRYKRVWWVTSGPVTEVERMMLRHWRSLAAISKGDSRALLFAMPDQSASSD</sequence>
<dbReference type="AlphaFoldDB" id="A0A2S3WX20"/>
<feature type="transmembrane region" description="Helical" evidence="8">
    <location>
        <begin position="12"/>
        <end position="30"/>
    </location>
</feature>
<evidence type="ECO:0000256" key="2">
    <source>
        <dbReference type="ARBA" id="ARBA00022475"/>
    </source>
</evidence>
<keyword evidence="3" id="KW-0328">Glycosyltransferase</keyword>
<feature type="transmembrane region" description="Helical" evidence="8">
    <location>
        <begin position="166"/>
        <end position="194"/>
    </location>
</feature>
<dbReference type="RefSeq" id="WP_181004541.1">
    <property type="nucleotide sequence ID" value="NZ_MINH01000021.1"/>
</dbReference>
<organism evidence="10 11">
    <name type="scientific">Pseudomonas putida</name>
    <name type="common">Arthrobacter siderocapsulatus</name>
    <dbReference type="NCBI Taxonomy" id="303"/>
    <lineage>
        <taxon>Bacteria</taxon>
        <taxon>Pseudomonadati</taxon>
        <taxon>Pseudomonadota</taxon>
        <taxon>Gammaproteobacteria</taxon>
        <taxon>Pseudomonadales</taxon>
        <taxon>Pseudomonadaceae</taxon>
        <taxon>Pseudomonas</taxon>
    </lineage>
</organism>
<evidence type="ECO:0000256" key="6">
    <source>
        <dbReference type="ARBA" id="ARBA00022989"/>
    </source>
</evidence>
<evidence type="ECO:0000313" key="10">
    <source>
        <dbReference type="EMBL" id="POG05923.1"/>
    </source>
</evidence>
<feature type="transmembrane region" description="Helical" evidence="8">
    <location>
        <begin position="321"/>
        <end position="340"/>
    </location>
</feature>
<feature type="transmembrane region" description="Helical" evidence="8">
    <location>
        <begin position="235"/>
        <end position="259"/>
    </location>
</feature>
<evidence type="ECO:0000256" key="8">
    <source>
        <dbReference type="SAM" id="Phobius"/>
    </source>
</evidence>
<gene>
    <name evidence="10" type="ORF">BGP84_23980</name>
</gene>
<feature type="transmembrane region" description="Helical" evidence="8">
    <location>
        <begin position="114"/>
        <end position="130"/>
    </location>
</feature>
<comment type="caution">
    <text evidence="10">The sequence shown here is derived from an EMBL/GenBank/DDBJ whole genome shotgun (WGS) entry which is preliminary data.</text>
</comment>
<keyword evidence="5 8" id="KW-0812">Transmembrane</keyword>
<feature type="transmembrane region" description="Helical" evidence="8">
    <location>
        <begin position="91"/>
        <end position="108"/>
    </location>
</feature>
<evidence type="ECO:0000256" key="3">
    <source>
        <dbReference type="ARBA" id="ARBA00022676"/>
    </source>
</evidence>
<dbReference type="GO" id="GO:0009103">
    <property type="term" value="P:lipopolysaccharide biosynthetic process"/>
    <property type="evidence" value="ECO:0007669"/>
    <property type="project" value="TreeGrafter"/>
</dbReference>
<proteinExistence type="predicted"/>
<dbReference type="GO" id="GO:0016763">
    <property type="term" value="F:pentosyltransferase activity"/>
    <property type="evidence" value="ECO:0007669"/>
    <property type="project" value="TreeGrafter"/>
</dbReference>
<dbReference type="Proteomes" id="UP000237230">
    <property type="component" value="Unassembled WGS sequence"/>
</dbReference>
<feature type="transmembrane region" description="Helical" evidence="8">
    <location>
        <begin position="346"/>
        <end position="364"/>
    </location>
</feature>
<keyword evidence="6 8" id="KW-1133">Transmembrane helix</keyword>
<feature type="domain" description="Glycosyltransferase RgtA/B/C/D-like" evidence="9">
    <location>
        <begin position="64"/>
        <end position="223"/>
    </location>
</feature>
<feature type="transmembrane region" description="Helical" evidence="8">
    <location>
        <begin position="296"/>
        <end position="314"/>
    </location>
</feature>
<evidence type="ECO:0000256" key="5">
    <source>
        <dbReference type="ARBA" id="ARBA00022692"/>
    </source>
</evidence>
<feature type="transmembrane region" description="Helical" evidence="8">
    <location>
        <begin position="266"/>
        <end position="284"/>
    </location>
</feature>